<dbReference type="VEuPathDB" id="FungiDB:H310_02715"/>
<evidence type="ECO:0000256" key="2">
    <source>
        <dbReference type="SAM" id="Phobius"/>
    </source>
</evidence>
<evidence type="ECO:0000256" key="1">
    <source>
        <dbReference type="SAM" id="MobiDB-lite"/>
    </source>
</evidence>
<feature type="region of interest" description="Disordered" evidence="1">
    <location>
        <begin position="185"/>
        <end position="242"/>
    </location>
</feature>
<keyword evidence="2" id="KW-0812">Transmembrane</keyword>
<reference evidence="3 4" key="1">
    <citation type="submission" date="2018-08" db="EMBL/GenBank/DDBJ databases">
        <title>Aphanomyces genome sequencing and annotation.</title>
        <authorList>
            <person name="Minardi D."/>
            <person name="Oidtmann B."/>
            <person name="Van Der Giezen M."/>
            <person name="Studholme D.J."/>
        </authorList>
    </citation>
    <scope>NUCLEOTIDE SEQUENCE [LARGE SCALE GENOMIC DNA]</scope>
    <source>
        <strain evidence="3 4">NJM0002</strain>
    </source>
</reference>
<sequence>MIVHDDRMPSLRILVVDSAEIRSFICRNLCSINLIEHPHDDITFVPDCHEIVKGTSQLLMAHIYFGSSSKSDSIPHTKGTFPALDKKNPVCTFAVDKIRIKGDPESDAPKFYKKSKACKGPQGYAIQDCQLKQCQCRKFHTHVDASTQVVTTWAECQPTKKDSTECVGADMRYCENLLRGKDPLSKSAAGASKNGRNTTDGESSSKSSHSSAKQSKSLSSSGTNSASSLNTAPSDKNAKNAKDAGSFPVVAVVLASVGVILAIVGGTWLVVSKKKKPNTSALNGGSGGAAKDPQGLEFDDFDDDDHNHKDLYTDAKSTSAAVHTVAVPAPPARRHSSGSISSVSSSDDDDDDDKHDAEHDDTWTAYSKK</sequence>
<proteinExistence type="predicted"/>
<dbReference type="EMBL" id="QUSY01000741">
    <property type="protein sequence ID" value="RHY27581.1"/>
    <property type="molecule type" value="Genomic_DNA"/>
</dbReference>
<name>A0A418AQL6_9STRA</name>
<keyword evidence="2" id="KW-0472">Membrane</keyword>
<evidence type="ECO:0000313" key="4">
    <source>
        <dbReference type="Proteomes" id="UP000285060"/>
    </source>
</evidence>
<feature type="compositionally biased region" description="Low complexity" evidence="1">
    <location>
        <begin position="204"/>
        <end position="228"/>
    </location>
</feature>
<feature type="region of interest" description="Disordered" evidence="1">
    <location>
        <begin position="277"/>
        <end position="369"/>
    </location>
</feature>
<dbReference type="AlphaFoldDB" id="A0A418AQL6"/>
<keyword evidence="2" id="KW-1133">Transmembrane helix</keyword>
<feature type="compositionally biased region" description="Low complexity" evidence="1">
    <location>
        <begin position="317"/>
        <end position="327"/>
    </location>
</feature>
<comment type="caution">
    <text evidence="3">The sequence shown here is derived from an EMBL/GenBank/DDBJ whole genome shotgun (WGS) entry which is preliminary data.</text>
</comment>
<keyword evidence="4" id="KW-1185">Reference proteome</keyword>
<organism evidence="3 4">
    <name type="scientific">Aphanomyces invadans</name>
    <dbReference type="NCBI Taxonomy" id="157072"/>
    <lineage>
        <taxon>Eukaryota</taxon>
        <taxon>Sar</taxon>
        <taxon>Stramenopiles</taxon>
        <taxon>Oomycota</taxon>
        <taxon>Saprolegniomycetes</taxon>
        <taxon>Saprolegniales</taxon>
        <taxon>Verrucalvaceae</taxon>
        <taxon>Aphanomyces</taxon>
    </lineage>
</organism>
<protein>
    <submittedName>
        <fullName evidence="3">Uncharacterized protein</fullName>
    </submittedName>
</protein>
<accession>A0A418AQL6</accession>
<feature type="transmembrane region" description="Helical" evidence="2">
    <location>
        <begin position="247"/>
        <end position="271"/>
    </location>
</feature>
<evidence type="ECO:0000313" key="3">
    <source>
        <dbReference type="EMBL" id="RHY27581.1"/>
    </source>
</evidence>
<dbReference type="Proteomes" id="UP000285060">
    <property type="component" value="Unassembled WGS sequence"/>
</dbReference>
<gene>
    <name evidence="3" type="ORF">DYB32_006683</name>
</gene>